<evidence type="ECO:0000313" key="2">
    <source>
        <dbReference type="EMBL" id="JAH98657.1"/>
    </source>
</evidence>
<reference evidence="2" key="1">
    <citation type="submission" date="2014-11" db="EMBL/GenBank/DDBJ databases">
        <authorList>
            <person name="Amaro Gonzalez C."/>
        </authorList>
    </citation>
    <scope>NUCLEOTIDE SEQUENCE</scope>
</reference>
<accession>A0A0E9X7C9</accession>
<feature type="region of interest" description="Disordered" evidence="1">
    <location>
        <begin position="1"/>
        <end position="37"/>
    </location>
</feature>
<evidence type="ECO:0000256" key="1">
    <source>
        <dbReference type="SAM" id="MobiDB-lite"/>
    </source>
</evidence>
<protein>
    <submittedName>
        <fullName evidence="2">Uncharacterized protein</fullName>
    </submittedName>
</protein>
<sequence>MAAPGHQMFNLSPVGRLIPTRDESNESGVVCKLQELD</sequence>
<dbReference type="EMBL" id="GBXM01009920">
    <property type="protein sequence ID" value="JAH98657.1"/>
    <property type="molecule type" value="Transcribed_RNA"/>
</dbReference>
<name>A0A0E9X7C9_ANGAN</name>
<reference evidence="2" key="2">
    <citation type="journal article" date="2015" name="Fish Shellfish Immunol.">
        <title>Early steps in the European eel (Anguilla anguilla)-Vibrio vulnificus interaction in the gills: Role of the RtxA13 toxin.</title>
        <authorList>
            <person name="Callol A."/>
            <person name="Pajuelo D."/>
            <person name="Ebbesson L."/>
            <person name="Teles M."/>
            <person name="MacKenzie S."/>
            <person name="Amaro C."/>
        </authorList>
    </citation>
    <scope>NUCLEOTIDE SEQUENCE</scope>
</reference>
<organism evidence="2">
    <name type="scientific">Anguilla anguilla</name>
    <name type="common">European freshwater eel</name>
    <name type="synonym">Muraena anguilla</name>
    <dbReference type="NCBI Taxonomy" id="7936"/>
    <lineage>
        <taxon>Eukaryota</taxon>
        <taxon>Metazoa</taxon>
        <taxon>Chordata</taxon>
        <taxon>Craniata</taxon>
        <taxon>Vertebrata</taxon>
        <taxon>Euteleostomi</taxon>
        <taxon>Actinopterygii</taxon>
        <taxon>Neopterygii</taxon>
        <taxon>Teleostei</taxon>
        <taxon>Anguilliformes</taxon>
        <taxon>Anguillidae</taxon>
        <taxon>Anguilla</taxon>
    </lineage>
</organism>
<proteinExistence type="predicted"/>
<dbReference type="AlphaFoldDB" id="A0A0E9X7C9"/>